<proteinExistence type="predicted"/>
<dbReference type="Proteomes" id="UP001055437">
    <property type="component" value="Chromosome"/>
</dbReference>
<dbReference type="InterPro" id="IPR046733">
    <property type="entry name" value="DUF6625"/>
</dbReference>
<dbReference type="KEGG" id="csep:CP523_05055"/>
<dbReference type="Pfam" id="PF20330">
    <property type="entry name" value="DUF6625"/>
    <property type="match status" value="1"/>
</dbReference>
<keyword evidence="4" id="KW-1185">Reference proteome</keyword>
<dbReference type="RefSeq" id="WP_120140602.1">
    <property type="nucleotide sequence ID" value="NZ_CP023671.1"/>
</dbReference>
<organism evidence="1 3">
    <name type="scientific">Clostridium septicum</name>
    <dbReference type="NCBI Taxonomy" id="1504"/>
    <lineage>
        <taxon>Bacteria</taxon>
        <taxon>Bacillati</taxon>
        <taxon>Bacillota</taxon>
        <taxon>Clostridia</taxon>
        <taxon>Eubacteriales</taxon>
        <taxon>Clostridiaceae</taxon>
        <taxon>Clostridium</taxon>
    </lineage>
</organism>
<accession>A0A9N7PLH1</accession>
<evidence type="ECO:0000313" key="1">
    <source>
        <dbReference type="EMBL" id="AYE33887.1"/>
    </source>
</evidence>
<evidence type="ECO:0000313" key="2">
    <source>
        <dbReference type="EMBL" id="USS00448.1"/>
    </source>
</evidence>
<dbReference type="Proteomes" id="UP000280586">
    <property type="component" value="Chromosome"/>
</dbReference>
<evidence type="ECO:0000313" key="4">
    <source>
        <dbReference type="Proteomes" id="UP001055437"/>
    </source>
</evidence>
<dbReference type="EMBL" id="CP099799">
    <property type="protein sequence ID" value="USS00448.1"/>
    <property type="molecule type" value="Genomic_DNA"/>
</dbReference>
<evidence type="ECO:0000313" key="3">
    <source>
        <dbReference type="Proteomes" id="UP000280586"/>
    </source>
</evidence>
<dbReference type="AlphaFoldDB" id="A0A9N7PLH1"/>
<dbReference type="GeneID" id="303560049"/>
<sequence length="311" mass="37894">MKNKVAIIVAYFGKLPNWFQLWLNSCRFNRNFTWIIFTDDSTKYEYPENVIRELISFESIRELISLNLDLDINIQDPYKICDFKVAYGYIFRDYLKEYTHWGCCDIDMIFGDLSKFINDEILDKNDRVLNKGHLMIFKNTEFVNKAYELPYSGENYKYILKSKYHYGFDESAGLDKIYNENKLSQYIPKDTIIADIDFSKYRFTVRNVENYDNQYLYWDNGKVYRKYIKDSKEYEDEFAYIHFQKRRLQIEIKDNSKYLFYPNAIRSISDDLNLYELNRSGFLSEFKTKIRYAKIIFNQKRYRLIHWKLKL</sequence>
<name>A0A9N7PLH1_CLOSE</name>
<dbReference type="EMBL" id="CP023671">
    <property type="protein sequence ID" value="AYE33887.1"/>
    <property type="molecule type" value="Genomic_DNA"/>
</dbReference>
<gene>
    <name evidence="1" type="ORF">CP523_05055</name>
    <name evidence="2" type="ORF">NH397_13310</name>
</gene>
<protein>
    <submittedName>
        <fullName evidence="1">Uncharacterized protein</fullName>
    </submittedName>
</protein>
<reference evidence="1 3" key="1">
    <citation type="submission" date="2017-09" db="EMBL/GenBank/DDBJ databases">
        <authorList>
            <person name="Thomas P."/>
            <person name="Seyboldt C."/>
        </authorList>
    </citation>
    <scope>NUCLEOTIDE SEQUENCE [LARGE SCALE GENOMIC DNA]</scope>
    <source>
        <strain evidence="1 3">DSM 7534</strain>
    </source>
</reference>
<reference evidence="2" key="2">
    <citation type="submission" date="2022-06" db="EMBL/GenBank/DDBJ databases">
        <authorList>
            <person name="Holder M.E."/>
            <person name="Ajami N.J."/>
            <person name="Petrosino J.F."/>
        </authorList>
    </citation>
    <scope>NUCLEOTIDE SEQUENCE</scope>
    <source>
        <strain evidence="2">RMA 8861</strain>
    </source>
</reference>